<dbReference type="RefSeq" id="XP_004363194.1">
    <property type="nucleotide sequence ID" value="XM_004363137.1"/>
</dbReference>
<dbReference type="OrthoDB" id="24457at2759"/>
<dbReference type="STRING" id="1054147.F4PI60"/>
<evidence type="ECO:0000256" key="1">
    <source>
        <dbReference type="SAM" id="MobiDB-lite"/>
    </source>
</evidence>
<feature type="region of interest" description="Disordered" evidence="1">
    <location>
        <begin position="23"/>
        <end position="46"/>
    </location>
</feature>
<evidence type="ECO:0000313" key="2">
    <source>
        <dbReference type="EMBL" id="EGG25343.1"/>
    </source>
</evidence>
<reference evidence="3" key="1">
    <citation type="journal article" date="2011" name="Genome Res.">
        <title>Phylogeny-wide analysis of social amoeba genomes highlights ancient origins for complex intercellular communication.</title>
        <authorList>
            <person name="Heidel A.J."/>
            <person name="Lawal H.M."/>
            <person name="Felder M."/>
            <person name="Schilde C."/>
            <person name="Helps N.R."/>
            <person name="Tunggal B."/>
            <person name="Rivero F."/>
            <person name="John U."/>
            <person name="Schleicher M."/>
            <person name="Eichinger L."/>
            <person name="Platzer M."/>
            <person name="Noegel A.A."/>
            <person name="Schaap P."/>
            <person name="Gloeckner G."/>
        </authorList>
    </citation>
    <scope>NUCLEOTIDE SEQUENCE [LARGE SCALE GENOMIC DNA]</scope>
    <source>
        <strain evidence="3">SH3</strain>
    </source>
</reference>
<feature type="region of interest" description="Disordered" evidence="1">
    <location>
        <begin position="650"/>
        <end position="719"/>
    </location>
</feature>
<dbReference type="EMBL" id="GL883006">
    <property type="protein sequence ID" value="EGG25343.1"/>
    <property type="molecule type" value="Genomic_DNA"/>
</dbReference>
<feature type="compositionally biased region" description="Basic and acidic residues" evidence="1">
    <location>
        <begin position="708"/>
        <end position="719"/>
    </location>
</feature>
<dbReference type="Proteomes" id="UP000007797">
    <property type="component" value="Unassembled WGS sequence"/>
</dbReference>
<dbReference type="KEGG" id="dfa:DFA_03592"/>
<feature type="region of interest" description="Disordered" evidence="1">
    <location>
        <begin position="447"/>
        <end position="467"/>
    </location>
</feature>
<dbReference type="GeneID" id="14877452"/>
<dbReference type="SUPFAM" id="SSF140860">
    <property type="entry name" value="Pseudo ankyrin repeat-like"/>
    <property type="match status" value="1"/>
</dbReference>
<sequence>MVDSIVAQQTTVSVAKTPKVQEVPKIPNPQRDNIRFGPTPVDGSGSKGGSSLCIIHTLNESTTLEYSSSCYSNTNRIMDKKYIILLFKNIYLREQVKKFFPKPDLVEGLRVYRYDHWHTANQMLEYGYGGLLLDKINRGIVVPFQGNQAIELICEKVTDYDMFMQFYNLKRDAFLSKHLVSCAIKGGNVRIVQTLLDQITPMTVCTDNAYVMAVYHGRLDVLKLLIERKVEYCAGDISRSLQLLDSGWTSNDLSCYGLRLDTLTIRDATDAMAAFNFLKNSKQFKSIPDVFNQGPDFNERKGNFGPFVRYEEFLKRHPHMLDNRPYLTEYIRLLQSGSSFGRSKLQRIKHELSDPKLNIQDLLKDKTTKWYKIRALIKCGSLDDMPAIIRSIDIGGPEVFDEAVSRKDENAHLVVELLLSSGMSIPQPWRRRKVDSDKTWDLLEPLLPHGSEREPQRDSSNHYVDNRKESSRRANVICKCMSLELFFVHCRQYTKYSQYDHDHLYSVITNGSAQSLEFVKSIVQHPKFPTKESICLTKIASSGSILMIDYFKSLYPLCYTDRAHSRALLESGQVDVLKHYITKQPKLKRILSGLVTRAYIKYLLTENHMEMFLYLLKKGYLEYYNGLQSTSAYKKDPIWKGIILFAKDRYNNPQETDDDDDDEEDEDEEEEEEEEEDEEKEEIIKIQPKRKKPEAKQEPNGTTKTKMKKIEQPKKKSKK</sequence>
<protein>
    <recommendedName>
        <fullName evidence="4">Ankyrin repeat-containing protein</fullName>
    </recommendedName>
</protein>
<keyword evidence="3" id="KW-1185">Reference proteome</keyword>
<evidence type="ECO:0008006" key="4">
    <source>
        <dbReference type="Google" id="ProtNLM"/>
    </source>
</evidence>
<gene>
    <name evidence="2" type="ORF">DFA_03592</name>
</gene>
<dbReference type="AlphaFoldDB" id="F4PI60"/>
<evidence type="ECO:0000313" key="3">
    <source>
        <dbReference type="Proteomes" id="UP000007797"/>
    </source>
</evidence>
<feature type="compositionally biased region" description="Basic and acidic residues" evidence="1">
    <location>
        <begin position="450"/>
        <end position="467"/>
    </location>
</feature>
<feature type="compositionally biased region" description="Acidic residues" evidence="1">
    <location>
        <begin position="655"/>
        <end position="681"/>
    </location>
</feature>
<proteinExistence type="predicted"/>
<name>F4PI60_CACFS</name>
<accession>F4PI60</accession>
<organism evidence="2 3">
    <name type="scientific">Cavenderia fasciculata</name>
    <name type="common">Slime mold</name>
    <name type="synonym">Dictyostelium fasciculatum</name>
    <dbReference type="NCBI Taxonomy" id="261658"/>
    <lineage>
        <taxon>Eukaryota</taxon>
        <taxon>Amoebozoa</taxon>
        <taxon>Evosea</taxon>
        <taxon>Eumycetozoa</taxon>
        <taxon>Dictyostelia</taxon>
        <taxon>Acytosteliales</taxon>
        <taxon>Cavenderiaceae</taxon>
        <taxon>Cavenderia</taxon>
    </lineage>
</organism>